<dbReference type="Proteomes" id="UP000000768">
    <property type="component" value="Chromosome 7"/>
</dbReference>
<dbReference type="InParanoid" id="A0A1B6PEZ9"/>
<protein>
    <submittedName>
        <fullName evidence="1">Uncharacterized protein</fullName>
    </submittedName>
</protein>
<dbReference type="AlphaFoldDB" id="A0A1B6PEZ9"/>
<proteinExistence type="predicted"/>
<name>A0A1B6PEZ9_SORBI</name>
<dbReference type="EMBL" id="CM000766">
    <property type="protein sequence ID" value="KXG24197.1"/>
    <property type="molecule type" value="Genomic_DNA"/>
</dbReference>
<evidence type="ECO:0000313" key="1">
    <source>
        <dbReference type="EMBL" id="KXG24197.1"/>
    </source>
</evidence>
<dbReference type="Gramene" id="KXG24197">
    <property type="protein sequence ID" value="KXG24197"/>
    <property type="gene ID" value="SORBI_3007G007200"/>
</dbReference>
<reference evidence="2" key="2">
    <citation type="journal article" date="2018" name="Plant J.">
        <title>The Sorghum bicolor reference genome: improved assembly, gene annotations, a transcriptome atlas, and signatures of genome organization.</title>
        <authorList>
            <person name="McCormick R.F."/>
            <person name="Truong S.K."/>
            <person name="Sreedasyam A."/>
            <person name="Jenkins J."/>
            <person name="Shu S."/>
            <person name="Sims D."/>
            <person name="Kennedy M."/>
            <person name="Amirebrahimi M."/>
            <person name="Weers B.D."/>
            <person name="McKinley B."/>
            <person name="Mattison A."/>
            <person name="Morishige D.T."/>
            <person name="Grimwood J."/>
            <person name="Schmutz J."/>
            <person name="Mullet J.E."/>
        </authorList>
    </citation>
    <scope>NUCLEOTIDE SEQUENCE [LARGE SCALE GENOMIC DNA]</scope>
    <source>
        <strain evidence="2">cv. BTx623</strain>
    </source>
</reference>
<sequence>MRPHSCIRAPGESIIATVVKFVEHLENKKSCRLNIPFYGHALQLPNGFGA</sequence>
<gene>
    <name evidence="1" type="ORF">SORBI_3007G007200</name>
</gene>
<keyword evidence="2" id="KW-1185">Reference proteome</keyword>
<organism evidence="1 2">
    <name type="scientific">Sorghum bicolor</name>
    <name type="common">Sorghum</name>
    <name type="synonym">Sorghum vulgare</name>
    <dbReference type="NCBI Taxonomy" id="4558"/>
    <lineage>
        <taxon>Eukaryota</taxon>
        <taxon>Viridiplantae</taxon>
        <taxon>Streptophyta</taxon>
        <taxon>Embryophyta</taxon>
        <taxon>Tracheophyta</taxon>
        <taxon>Spermatophyta</taxon>
        <taxon>Magnoliopsida</taxon>
        <taxon>Liliopsida</taxon>
        <taxon>Poales</taxon>
        <taxon>Poaceae</taxon>
        <taxon>PACMAD clade</taxon>
        <taxon>Panicoideae</taxon>
        <taxon>Andropogonodae</taxon>
        <taxon>Andropogoneae</taxon>
        <taxon>Sorghinae</taxon>
        <taxon>Sorghum</taxon>
    </lineage>
</organism>
<reference evidence="1 2" key="1">
    <citation type="journal article" date="2009" name="Nature">
        <title>The Sorghum bicolor genome and the diversification of grasses.</title>
        <authorList>
            <person name="Paterson A.H."/>
            <person name="Bowers J.E."/>
            <person name="Bruggmann R."/>
            <person name="Dubchak I."/>
            <person name="Grimwood J."/>
            <person name="Gundlach H."/>
            <person name="Haberer G."/>
            <person name="Hellsten U."/>
            <person name="Mitros T."/>
            <person name="Poliakov A."/>
            <person name="Schmutz J."/>
            <person name="Spannagl M."/>
            <person name="Tang H."/>
            <person name="Wang X."/>
            <person name="Wicker T."/>
            <person name="Bharti A.K."/>
            <person name="Chapman J."/>
            <person name="Feltus F.A."/>
            <person name="Gowik U."/>
            <person name="Grigoriev I.V."/>
            <person name="Lyons E."/>
            <person name="Maher C.A."/>
            <person name="Martis M."/>
            <person name="Narechania A."/>
            <person name="Otillar R.P."/>
            <person name="Penning B.W."/>
            <person name="Salamov A.A."/>
            <person name="Wang Y."/>
            <person name="Zhang L."/>
            <person name="Carpita N.C."/>
            <person name="Freeling M."/>
            <person name="Gingle A.R."/>
            <person name="Hash C.T."/>
            <person name="Keller B."/>
            <person name="Klein P."/>
            <person name="Kresovich S."/>
            <person name="McCann M.C."/>
            <person name="Ming R."/>
            <person name="Peterson D.G."/>
            <person name="Mehboob-ur-Rahman"/>
            <person name="Ware D."/>
            <person name="Westhoff P."/>
            <person name="Mayer K.F."/>
            <person name="Messing J."/>
            <person name="Rokhsar D.S."/>
        </authorList>
    </citation>
    <scope>NUCLEOTIDE SEQUENCE [LARGE SCALE GENOMIC DNA]</scope>
    <source>
        <strain evidence="2">cv. BTx623</strain>
    </source>
</reference>
<accession>A0A1B6PEZ9</accession>
<evidence type="ECO:0000313" key="2">
    <source>
        <dbReference type="Proteomes" id="UP000000768"/>
    </source>
</evidence>